<dbReference type="InterPro" id="IPR001506">
    <property type="entry name" value="Peptidase_M12A"/>
</dbReference>
<evidence type="ECO:0000259" key="2">
    <source>
        <dbReference type="Pfam" id="PF01400"/>
    </source>
</evidence>
<proteinExistence type="predicted"/>
<organism evidence="3 4">
    <name type="scientific">Panagrolaimus superbus</name>
    <dbReference type="NCBI Taxonomy" id="310955"/>
    <lineage>
        <taxon>Eukaryota</taxon>
        <taxon>Metazoa</taxon>
        <taxon>Ecdysozoa</taxon>
        <taxon>Nematoda</taxon>
        <taxon>Chromadorea</taxon>
        <taxon>Rhabditida</taxon>
        <taxon>Tylenchina</taxon>
        <taxon>Panagrolaimomorpha</taxon>
        <taxon>Panagrolaimoidea</taxon>
        <taxon>Panagrolaimidae</taxon>
        <taxon>Panagrolaimus</taxon>
    </lineage>
</organism>
<reference evidence="4" key="1">
    <citation type="submission" date="2022-11" db="UniProtKB">
        <authorList>
            <consortium name="WormBaseParasite"/>
        </authorList>
    </citation>
    <scope>IDENTIFICATION</scope>
</reference>
<dbReference type="PANTHER" id="PTHR10127:SF850">
    <property type="entry name" value="METALLOENDOPEPTIDASE"/>
    <property type="match status" value="1"/>
</dbReference>
<dbReference type="Gene3D" id="3.40.390.10">
    <property type="entry name" value="Collagenase (Catalytic Domain)"/>
    <property type="match status" value="1"/>
</dbReference>
<dbReference type="GO" id="GO:0004222">
    <property type="term" value="F:metalloendopeptidase activity"/>
    <property type="evidence" value="ECO:0007669"/>
    <property type="project" value="InterPro"/>
</dbReference>
<dbReference type="WBParaSite" id="PSU_v2.g3116.t1">
    <property type="protein sequence ID" value="PSU_v2.g3116.t1"/>
    <property type="gene ID" value="PSU_v2.g3116"/>
</dbReference>
<feature type="signal peptide" evidence="1">
    <location>
        <begin position="1"/>
        <end position="17"/>
    </location>
</feature>
<dbReference type="Proteomes" id="UP000887577">
    <property type="component" value="Unplaced"/>
</dbReference>
<dbReference type="Pfam" id="PF01400">
    <property type="entry name" value="Astacin"/>
    <property type="match status" value="1"/>
</dbReference>
<keyword evidence="3" id="KW-1185">Reference proteome</keyword>
<feature type="chain" id="PRO_5036781057" evidence="1">
    <location>
        <begin position="18"/>
        <end position="228"/>
    </location>
</feature>
<protein>
    <submittedName>
        <fullName evidence="4">Peptidase M12A domain-containing protein</fullName>
    </submittedName>
</protein>
<dbReference type="InterPro" id="IPR024079">
    <property type="entry name" value="MetalloPept_cat_dom_sf"/>
</dbReference>
<sequence>MQEKFLYLFCFFFCSFAFPTNVIERFIWNTKHIDFEVICEEEDRVMFFKLIYDTVTELNKGVGGQFLEWKELSPGEEYSKKRYMSFVLEKNGCGETDAVSKGGFYVPLSTSEKCSMVTNLRNLMASLGFIYTHLRQDRDQFIIIHYDNIYNVDKQIYQKCYDCMESTNSAFSVYDYTSILHFPQYSIYSKNASAPIFTPKQNNVEMDETWNDKHFTSQDALIFKAIYG</sequence>
<keyword evidence="1" id="KW-0732">Signal</keyword>
<evidence type="ECO:0000256" key="1">
    <source>
        <dbReference type="SAM" id="SignalP"/>
    </source>
</evidence>
<dbReference type="PANTHER" id="PTHR10127">
    <property type="entry name" value="DISCOIDIN, CUB, EGF, LAMININ , AND ZINC METALLOPROTEASE DOMAIN CONTAINING"/>
    <property type="match status" value="1"/>
</dbReference>
<evidence type="ECO:0000313" key="3">
    <source>
        <dbReference type="Proteomes" id="UP000887577"/>
    </source>
</evidence>
<feature type="domain" description="Peptidase M12A" evidence="2">
    <location>
        <begin position="80"/>
        <end position="227"/>
    </location>
</feature>
<dbReference type="AlphaFoldDB" id="A0A914YTX8"/>
<evidence type="ECO:0000313" key="4">
    <source>
        <dbReference type="WBParaSite" id="PSU_v2.g3116.t1"/>
    </source>
</evidence>
<dbReference type="SUPFAM" id="SSF55486">
    <property type="entry name" value="Metalloproteases ('zincins'), catalytic domain"/>
    <property type="match status" value="1"/>
</dbReference>
<name>A0A914YTX8_9BILA</name>
<accession>A0A914YTX8</accession>
<dbReference type="GO" id="GO:0006508">
    <property type="term" value="P:proteolysis"/>
    <property type="evidence" value="ECO:0007669"/>
    <property type="project" value="InterPro"/>
</dbReference>